<dbReference type="SUPFAM" id="SSF56784">
    <property type="entry name" value="HAD-like"/>
    <property type="match status" value="1"/>
</dbReference>
<dbReference type="NCBIfam" id="TIGR01511">
    <property type="entry name" value="ATPase-IB1_Cu"/>
    <property type="match status" value="1"/>
</dbReference>
<evidence type="ECO:0000256" key="2">
    <source>
        <dbReference type="ARBA" id="ARBA00006024"/>
    </source>
</evidence>
<dbReference type="NCBIfam" id="TIGR01494">
    <property type="entry name" value="ATPase_P-type"/>
    <property type="match status" value="2"/>
</dbReference>
<evidence type="ECO:0000256" key="8">
    <source>
        <dbReference type="ARBA" id="ARBA00022796"/>
    </source>
</evidence>
<dbReference type="CDD" id="cd02079">
    <property type="entry name" value="P-type_ATPase_HM"/>
    <property type="match status" value="1"/>
</dbReference>
<keyword evidence="11 16" id="KW-1133">Transmembrane helix</keyword>
<dbReference type="Gene3D" id="3.40.1110.10">
    <property type="entry name" value="Calcium-transporting ATPase, cytoplasmic domain N"/>
    <property type="match status" value="1"/>
</dbReference>
<dbReference type="InterPro" id="IPR018303">
    <property type="entry name" value="ATPase_P-typ_P_site"/>
</dbReference>
<dbReference type="EMBL" id="CP017634">
    <property type="protein sequence ID" value="ATW28885.1"/>
    <property type="molecule type" value="Genomic_DNA"/>
</dbReference>
<dbReference type="GO" id="GO:0005886">
    <property type="term" value="C:plasma membrane"/>
    <property type="evidence" value="ECO:0007669"/>
    <property type="project" value="UniProtKB-SubCell"/>
</dbReference>
<evidence type="ECO:0000256" key="9">
    <source>
        <dbReference type="ARBA" id="ARBA00022840"/>
    </source>
</evidence>
<evidence type="ECO:0000256" key="5">
    <source>
        <dbReference type="ARBA" id="ARBA00022692"/>
    </source>
</evidence>
<dbReference type="InterPro" id="IPR008250">
    <property type="entry name" value="ATPase_P-typ_transduc_dom_A_sf"/>
</dbReference>
<accession>A0A3G1L341</accession>
<dbReference type="PROSITE" id="PS00154">
    <property type="entry name" value="ATPASE_E1_E2"/>
    <property type="match status" value="1"/>
</dbReference>
<keyword evidence="5 16" id="KW-0812">Transmembrane</keyword>
<dbReference type="PANTHER" id="PTHR48085">
    <property type="entry name" value="CADMIUM/ZINC-TRANSPORTING ATPASE HMA2-RELATED"/>
    <property type="match status" value="1"/>
</dbReference>
<dbReference type="EC" id="7.2.2.21" evidence="14"/>
<dbReference type="KEGG" id="fwa:DCMF_24870"/>
<keyword evidence="4" id="KW-0104">Cadmium</keyword>
<dbReference type="PRINTS" id="PR00941">
    <property type="entry name" value="CDATPASE"/>
</dbReference>
<dbReference type="FunFam" id="2.70.150.10:FF:000020">
    <property type="entry name" value="Copper-exporting P-type ATPase A"/>
    <property type="match status" value="1"/>
</dbReference>
<feature type="domain" description="P-type ATPase A" evidence="17">
    <location>
        <begin position="101"/>
        <end position="199"/>
    </location>
</feature>
<evidence type="ECO:0000256" key="6">
    <source>
        <dbReference type="ARBA" id="ARBA00022723"/>
    </source>
</evidence>
<evidence type="ECO:0000256" key="11">
    <source>
        <dbReference type="ARBA" id="ARBA00022989"/>
    </source>
</evidence>
<dbReference type="SUPFAM" id="SSF81653">
    <property type="entry name" value="Calcium ATPase, transduction domain A"/>
    <property type="match status" value="1"/>
</dbReference>
<dbReference type="InterPro" id="IPR023214">
    <property type="entry name" value="HAD_sf"/>
</dbReference>
<reference evidence="18 19" key="1">
    <citation type="submission" date="2016-10" db="EMBL/GenBank/DDBJ databases">
        <title>Complete Genome Sequence of Peptococcaceae strain DCMF.</title>
        <authorList>
            <person name="Edwards R.J."/>
            <person name="Holland S.I."/>
            <person name="Deshpande N.P."/>
            <person name="Wong Y.K."/>
            <person name="Ertan H."/>
            <person name="Manefield M."/>
            <person name="Russell T.L."/>
            <person name="Lee M.J."/>
        </authorList>
    </citation>
    <scope>NUCLEOTIDE SEQUENCE [LARGE SCALE GENOMIC DNA]</scope>
    <source>
        <strain evidence="18 19">DCMF</strain>
    </source>
</reference>
<dbReference type="InterPro" id="IPR051014">
    <property type="entry name" value="Cation_Transport_ATPase_IB"/>
</dbReference>
<dbReference type="InterPro" id="IPR023299">
    <property type="entry name" value="ATPase_P-typ_cyto_dom_N"/>
</dbReference>
<keyword evidence="7 16" id="KW-0547">Nucleotide-binding</keyword>
<keyword evidence="13 16" id="KW-0472">Membrane</keyword>
<dbReference type="Pfam" id="PF00702">
    <property type="entry name" value="Hydrolase"/>
    <property type="match status" value="1"/>
</dbReference>
<evidence type="ECO:0000256" key="10">
    <source>
        <dbReference type="ARBA" id="ARBA00022967"/>
    </source>
</evidence>
<evidence type="ECO:0000256" key="7">
    <source>
        <dbReference type="ARBA" id="ARBA00022741"/>
    </source>
</evidence>
<keyword evidence="8" id="KW-0406">Ion transport</keyword>
<keyword evidence="3 16" id="KW-1003">Cell membrane</keyword>
<evidence type="ECO:0000313" key="18">
    <source>
        <dbReference type="EMBL" id="ATW28885.1"/>
    </source>
</evidence>
<evidence type="ECO:0000259" key="17">
    <source>
        <dbReference type="Pfam" id="PF00122"/>
    </source>
</evidence>
<feature type="transmembrane region" description="Helical" evidence="16">
    <location>
        <begin position="581"/>
        <end position="600"/>
    </location>
</feature>
<dbReference type="PANTHER" id="PTHR48085:SF5">
    <property type="entry name" value="CADMIUM_ZINC-TRANSPORTING ATPASE HMA4-RELATED"/>
    <property type="match status" value="1"/>
</dbReference>
<protein>
    <recommendedName>
        <fullName evidence="14">Cd(2+)-exporting ATPase</fullName>
        <ecNumber evidence="14">7.2.2.21</ecNumber>
    </recommendedName>
</protein>
<dbReference type="SFLD" id="SFLDS00003">
    <property type="entry name" value="Haloacid_Dehalogenase"/>
    <property type="match status" value="1"/>
</dbReference>
<feature type="transmembrane region" description="Helical" evidence="16">
    <location>
        <begin position="48"/>
        <end position="65"/>
    </location>
</feature>
<sequence length="606" mass="64723">MLFVAIIVSALWGKKNSAGFDFALFPMLVGGGYIIWSTLVAVLETRKITAGVMVVLALVGTAYVGEYLAGAIVAFMMIAGELLEDITLDRTRHALREIVKLVPSLAQVKKEDGFKAIPVEHVQIGDIVLVKSGERIPIDGEIVKGQAAINESSLTGESLPVDKSVGDKAFVGTLNENGVLEIKTEKIGQNTTLGRIITIIREAQEKKGAIQKTADKFARYFTPVILGICVLVWGFTHDLFRVMSVLVIACPCALVLATPTAVVASVGNAARRGGVIKGGVTLEGAGKVTAVCLDKTGTVTEGNIKVVEVVSFSSLTKEDILQKAAVGEKFSQHPIGRAIREYAMASGLTDIPDAEDFRMLYGRGVQATYQDSLIEVSNSKALEHQKKQSDPAIHTFIKDQEQKGRTALLVIVNQEIVGGISVADTIRQDAKVMVAQLGQIGIKKIFLLTGDNEETARTIAGEAGITHFRANLLPEDKLHVIQELQAQGEVVAMVGDGVNDAPALMLSDVGIAMGVIGTDVAIEASDIALLSENLLMVPEILSLSRRTLRLIKQNIAVFAVGVNLIGVALASSGMLTPIVGAVIHNLASFMVVSNSARLLTYRYEHR</sequence>
<feature type="transmembrane region" description="Helical" evidence="16">
    <location>
        <begin position="23"/>
        <end position="43"/>
    </location>
</feature>
<dbReference type="GO" id="GO:0006825">
    <property type="term" value="P:copper ion transport"/>
    <property type="evidence" value="ECO:0007669"/>
    <property type="project" value="UniProtKB-KW"/>
</dbReference>
<dbReference type="PRINTS" id="PR00119">
    <property type="entry name" value="CATATPASE"/>
</dbReference>
<evidence type="ECO:0000256" key="15">
    <source>
        <dbReference type="ARBA" id="ARBA00049338"/>
    </source>
</evidence>
<dbReference type="InterPro" id="IPR001757">
    <property type="entry name" value="P_typ_ATPase"/>
</dbReference>
<dbReference type="GO" id="GO:0046872">
    <property type="term" value="F:metal ion binding"/>
    <property type="evidence" value="ECO:0007669"/>
    <property type="project" value="UniProtKB-KW"/>
</dbReference>
<dbReference type="GO" id="GO:0016887">
    <property type="term" value="F:ATP hydrolysis activity"/>
    <property type="evidence" value="ECO:0007669"/>
    <property type="project" value="InterPro"/>
</dbReference>
<dbReference type="GO" id="GO:0008551">
    <property type="term" value="F:P-type cadmium transporter activity"/>
    <property type="evidence" value="ECO:0007669"/>
    <property type="project" value="UniProtKB-EC"/>
</dbReference>
<evidence type="ECO:0000313" key="19">
    <source>
        <dbReference type="Proteomes" id="UP000323521"/>
    </source>
</evidence>
<dbReference type="InterPro" id="IPR044492">
    <property type="entry name" value="P_typ_ATPase_HD_dom"/>
</dbReference>
<dbReference type="SUPFAM" id="SSF81665">
    <property type="entry name" value="Calcium ATPase, transmembrane domain M"/>
    <property type="match status" value="1"/>
</dbReference>
<dbReference type="SFLD" id="SFLDG00002">
    <property type="entry name" value="C1.7:_P-type_atpase_like"/>
    <property type="match status" value="1"/>
</dbReference>
<dbReference type="InterPro" id="IPR027256">
    <property type="entry name" value="P-typ_ATPase_IB"/>
</dbReference>
<keyword evidence="6 16" id="KW-0479">Metal-binding</keyword>
<comment type="subcellular location">
    <subcellularLocation>
        <location evidence="1">Cell membrane</location>
        <topology evidence="1">Multi-pass membrane protein</topology>
    </subcellularLocation>
</comment>
<comment type="catalytic activity">
    <reaction evidence="15">
        <text>Cd(2+)(in) + ATP + H2O = Cd(2+)(out) + ADP + phosphate + H(+)</text>
        <dbReference type="Rhea" id="RHEA:12132"/>
        <dbReference type="ChEBI" id="CHEBI:15377"/>
        <dbReference type="ChEBI" id="CHEBI:15378"/>
        <dbReference type="ChEBI" id="CHEBI:30616"/>
        <dbReference type="ChEBI" id="CHEBI:43474"/>
        <dbReference type="ChEBI" id="CHEBI:48775"/>
        <dbReference type="ChEBI" id="CHEBI:456216"/>
        <dbReference type="EC" id="7.2.2.21"/>
    </reaction>
</comment>
<keyword evidence="8" id="KW-0813">Transport</keyword>
<comment type="similarity">
    <text evidence="2 16">Belongs to the cation transport ATPase (P-type) (TC 3.A.3) family. Type IB subfamily.</text>
</comment>
<keyword evidence="8" id="KW-0187">Copper transport</keyword>
<evidence type="ECO:0000256" key="14">
    <source>
        <dbReference type="ARBA" id="ARBA00039103"/>
    </source>
</evidence>
<dbReference type="Gene3D" id="2.70.150.10">
    <property type="entry name" value="Calcium-transporting ATPase, cytoplasmic transduction domain A"/>
    <property type="match status" value="1"/>
</dbReference>
<dbReference type="InterPro" id="IPR036412">
    <property type="entry name" value="HAD-like_sf"/>
</dbReference>
<evidence type="ECO:0000256" key="1">
    <source>
        <dbReference type="ARBA" id="ARBA00004651"/>
    </source>
</evidence>
<dbReference type="Pfam" id="PF00122">
    <property type="entry name" value="E1-E2_ATPase"/>
    <property type="match status" value="1"/>
</dbReference>
<keyword evidence="9 16" id="KW-0067">ATP-binding</keyword>
<dbReference type="GO" id="GO:0005524">
    <property type="term" value="F:ATP binding"/>
    <property type="evidence" value="ECO:0007669"/>
    <property type="project" value="UniProtKB-UniRule"/>
</dbReference>
<feature type="transmembrane region" description="Helical" evidence="16">
    <location>
        <begin position="242"/>
        <end position="267"/>
    </location>
</feature>
<dbReference type="InterPro" id="IPR023298">
    <property type="entry name" value="ATPase_P-typ_TM_dom_sf"/>
</dbReference>
<feature type="transmembrane region" description="Helical" evidence="16">
    <location>
        <begin position="555"/>
        <end position="575"/>
    </location>
</feature>
<proteinExistence type="inferred from homology"/>
<dbReference type="InterPro" id="IPR059000">
    <property type="entry name" value="ATPase_P-type_domA"/>
</dbReference>
<organism evidence="18 19">
    <name type="scientific">Formimonas warabiya</name>
    <dbReference type="NCBI Taxonomy" id="1761012"/>
    <lineage>
        <taxon>Bacteria</taxon>
        <taxon>Bacillati</taxon>
        <taxon>Bacillota</taxon>
        <taxon>Clostridia</taxon>
        <taxon>Eubacteriales</taxon>
        <taxon>Peptococcaceae</taxon>
        <taxon>Candidatus Formimonas</taxon>
    </lineage>
</organism>
<dbReference type="AlphaFoldDB" id="A0A3G1L341"/>
<feature type="transmembrane region" description="Helical" evidence="16">
    <location>
        <begin position="217"/>
        <end position="236"/>
    </location>
</feature>
<evidence type="ECO:0000256" key="13">
    <source>
        <dbReference type="ARBA" id="ARBA00023136"/>
    </source>
</evidence>
<evidence type="ECO:0000256" key="3">
    <source>
        <dbReference type="ARBA" id="ARBA00022475"/>
    </source>
</evidence>
<dbReference type="Proteomes" id="UP000323521">
    <property type="component" value="Chromosome"/>
</dbReference>
<dbReference type="Gene3D" id="3.40.50.1000">
    <property type="entry name" value="HAD superfamily/HAD-like"/>
    <property type="match status" value="1"/>
</dbReference>
<dbReference type="NCBIfam" id="TIGR01525">
    <property type="entry name" value="ATPase-IB_hvy"/>
    <property type="match status" value="1"/>
</dbReference>
<name>A0A3G1L341_FORW1</name>
<evidence type="ECO:0000256" key="12">
    <source>
        <dbReference type="ARBA" id="ARBA00023008"/>
    </source>
</evidence>
<evidence type="ECO:0000256" key="16">
    <source>
        <dbReference type="RuleBase" id="RU362081"/>
    </source>
</evidence>
<keyword evidence="10" id="KW-1278">Translocase</keyword>
<keyword evidence="12" id="KW-0186">Copper</keyword>
<keyword evidence="19" id="KW-1185">Reference proteome</keyword>
<evidence type="ECO:0000256" key="4">
    <source>
        <dbReference type="ARBA" id="ARBA00022539"/>
    </source>
</evidence>
<gene>
    <name evidence="18" type="ORF">DCMF_24870</name>
</gene>
<dbReference type="SFLD" id="SFLDF00027">
    <property type="entry name" value="p-type_atpase"/>
    <property type="match status" value="1"/>
</dbReference>